<name>A0A914YXH7_9BILA</name>
<evidence type="ECO:0000313" key="4">
    <source>
        <dbReference type="WBParaSite" id="PSU_v2.g2795.t1"/>
    </source>
</evidence>
<feature type="signal peptide" evidence="2">
    <location>
        <begin position="1"/>
        <end position="18"/>
    </location>
</feature>
<reference evidence="4" key="1">
    <citation type="submission" date="2022-11" db="UniProtKB">
        <authorList>
            <consortium name="WormBaseParasite"/>
        </authorList>
    </citation>
    <scope>IDENTIFICATION</scope>
</reference>
<accession>A0A914YXH7</accession>
<evidence type="ECO:0000313" key="3">
    <source>
        <dbReference type="Proteomes" id="UP000887577"/>
    </source>
</evidence>
<dbReference type="Proteomes" id="UP000887577">
    <property type="component" value="Unplaced"/>
</dbReference>
<evidence type="ECO:0000256" key="2">
    <source>
        <dbReference type="SAM" id="SignalP"/>
    </source>
</evidence>
<feature type="chain" id="PRO_5037641441" evidence="2">
    <location>
        <begin position="19"/>
        <end position="174"/>
    </location>
</feature>
<keyword evidence="1" id="KW-0472">Membrane</keyword>
<evidence type="ECO:0000256" key="1">
    <source>
        <dbReference type="SAM" id="Phobius"/>
    </source>
</evidence>
<dbReference type="AlphaFoldDB" id="A0A914YXH7"/>
<keyword evidence="1" id="KW-0812">Transmembrane</keyword>
<protein>
    <submittedName>
        <fullName evidence="4">Uncharacterized protein</fullName>
    </submittedName>
</protein>
<keyword evidence="2" id="KW-0732">Signal</keyword>
<proteinExistence type="predicted"/>
<organism evidence="3 4">
    <name type="scientific">Panagrolaimus superbus</name>
    <dbReference type="NCBI Taxonomy" id="310955"/>
    <lineage>
        <taxon>Eukaryota</taxon>
        <taxon>Metazoa</taxon>
        <taxon>Ecdysozoa</taxon>
        <taxon>Nematoda</taxon>
        <taxon>Chromadorea</taxon>
        <taxon>Rhabditida</taxon>
        <taxon>Tylenchina</taxon>
        <taxon>Panagrolaimomorpha</taxon>
        <taxon>Panagrolaimoidea</taxon>
        <taxon>Panagrolaimidae</taxon>
        <taxon>Panagrolaimus</taxon>
    </lineage>
</organism>
<dbReference type="WBParaSite" id="PSU_v2.g2795.t1">
    <property type="protein sequence ID" value="PSU_v2.g2795.t1"/>
    <property type="gene ID" value="PSU_v2.g2795"/>
</dbReference>
<keyword evidence="3" id="KW-1185">Reference proteome</keyword>
<feature type="transmembrane region" description="Helical" evidence="1">
    <location>
        <begin position="152"/>
        <end position="173"/>
    </location>
</feature>
<sequence length="174" mass="18852">MNYFALIIFICFYSTVSSLQCYNNSTESPEITCTDPYCFIILTITGRGNAASYAQLEGCGTVLYEDPLLKSLNLTCQDGIVQSVNTSLSNVPFKGFLYCCKTDLCNAKIPGIIIPTPISQTVTPFDNTNTPQFKSSSPTTITAVSSTVSSDGIIVVPSIQSLIFFVSILFIGFK</sequence>
<keyword evidence="1" id="KW-1133">Transmembrane helix</keyword>